<feature type="region of interest" description="Disordered" evidence="1">
    <location>
        <begin position="190"/>
        <end position="214"/>
    </location>
</feature>
<reference evidence="4" key="1">
    <citation type="submission" date="2024-06" db="EMBL/GenBank/DDBJ databases">
        <authorList>
            <person name="Ryan C."/>
        </authorList>
    </citation>
    <scope>NUCLEOTIDE SEQUENCE [LARGE SCALE GENOMIC DNA]</scope>
</reference>
<dbReference type="EMBL" id="OZ075140">
    <property type="protein sequence ID" value="CAL5024821.1"/>
    <property type="molecule type" value="Genomic_DNA"/>
</dbReference>
<dbReference type="Proteomes" id="UP001497457">
    <property type="component" value="Chromosome 30rd"/>
</dbReference>
<dbReference type="PROSITE" id="PS50144">
    <property type="entry name" value="MATH"/>
    <property type="match status" value="2"/>
</dbReference>
<evidence type="ECO:0000256" key="1">
    <source>
        <dbReference type="SAM" id="MobiDB-lite"/>
    </source>
</evidence>
<gene>
    <name evidence="3" type="ORF">URODEC1_LOCUS77733</name>
</gene>
<proteinExistence type="predicted"/>
<dbReference type="PANTHER" id="PTHR26379:SF443">
    <property type="entry name" value="MATH DOMAIN CONTAINING PROTEIN"/>
    <property type="match status" value="1"/>
</dbReference>
<dbReference type="Pfam" id="PF22486">
    <property type="entry name" value="MATH_2"/>
    <property type="match status" value="2"/>
</dbReference>
<feature type="domain" description="MATH" evidence="2">
    <location>
        <begin position="22"/>
        <end position="156"/>
    </location>
</feature>
<feature type="domain" description="MATH" evidence="2">
    <location>
        <begin position="224"/>
        <end position="357"/>
    </location>
</feature>
<evidence type="ECO:0000259" key="2">
    <source>
        <dbReference type="PROSITE" id="PS50144"/>
    </source>
</evidence>
<dbReference type="InterPro" id="IPR002083">
    <property type="entry name" value="MATH/TRAF_dom"/>
</dbReference>
<dbReference type="AlphaFoldDB" id="A0ABC9CRJ7"/>
<dbReference type="InterPro" id="IPR008974">
    <property type="entry name" value="TRAF-like"/>
</dbReference>
<feature type="compositionally biased region" description="Basic residues" evidence="1">
    <location>
        <begin position="193"/>
        <end position="204"/>
    </location>
</feature>
<dbReference type="InterPro" id="IPR045005">
    <property type="entry name" value="BPM1-6"/>
</dbReference>
<dbReference type="SUPFAM" id="SSF49599">
    <property type="entry name" value="TRAF domain-like"/>
    <property type="match status" value="2"/>
</dbReference>
<name>A0ABC9CRJ7_9POAL</name>
<keyword evidence="4" id="KW-1185">Reference proteome</keyword>
<dbReference type="PANTHER" id="PTHR26379">
    <property type="entry name" value="BTB/POZ AND MATH DOMAIN-CONTAINING PROTEIN 1"/>
    <property type="match status" value="1"/>
</dbReference>
<accession>A0ABC9CRJ7</accession>
<dbReference type="CDD" id="cd00121">
    <property type="entry name" value="MATH"/>
    <property type="match status" value="2"/>
</dbReference>
<reference evidence="3 4" key="2">
    <citation type="submission" date="2024-10" db="EMBL/GenBank/DDBJ databases">
        <authorList>
            <person name="Ryan C."/>
        </authorList>
    </citation>
    <scope>NUCLEOTIDE SEQUENCE [LARGE SCALE GENOMIC DNA]</scope>
</reference>
<dbReference type="Gene3D" id="2.60.210.10">
    <property type="entry name" value="Apoptosis, Tumor Necrosis Factor Receptor Associated Protein 2, Chain A"/>
    <property type="match status" value="2"/>
</dbReference>
<sequence>MSPDVAPLPLPSASSISATATSGVHVVKLSGYSHAKRLLGTGECVESAMFRAAGQFWQVKVYPNGSREKCGPSSIAPFLSLVGGKYKGDVRAMFQFSLVRHGSKLASAPDGGSATNVPVTFNAEERNWGFENDGLDGKLEDPEYLKDDAILIRCDITVLAVEQHDLDALDLLCDCDNDGRLCEKLHAHDGNNTKKKKKKKKKASQKSPAAMRPSASTIAVTASAGCHVVNLSGYSQTNLIPGNGNHMNSAFFWEAGHVWRIRCYPDGDREETAGHVSLYLELAGEYSTNVHAEFQFSLVPHGQLTTAPRGGGTRRGRWTFGNKYVGNSRGFKDFMAREKLEKSEYLKDDCFCVRCDVTAMNKPVAKLRDPEKLELLCHCNDDLCESIHGPRKMEAPKAETLGKPRRLLGLKKMLLSCIPIRAKTSQQQPVFDVEYSRL</sequence>
<evidence type="ECO:0000313" key="3">
    <source>
        <dbReference type="EMBL" id="CAL5024821.1"/>
    </source>
</evidence>
<protein>
    <recommendedName>
        <fullName evidence="2">MATH domain-containing protein</fullName>
    </recommendedName>
</protein>
<evidence type="ECO:0000313" key="4">
    <source>
        <dbReference type="Proteomes" id="UP001497457"/>
    </source>
</evidence>
<organism evidence="3 4">
    <name type="scientific">Urochloa decumbens</name>
    <dbReference type="NCBI Taxonomy" id="240449"/>
    <lineage>
        <taxon>Eukaryota</taxon>
        <taxon>Viridiplantae</taxon>
        <taxon>Streptophyta</taxon>
        <taxon>Embryophyta</taxon>
        <taxon>Tracheophyta</taxon>
        <taxon>Spermatophyta</taxon>
        <taxon>Magnoliopsida</taxon>
        <taxon>Liliopsida</taxon>
        <taxon>Poales</taxon>
        <taxon>Poaceae</taxon>
        <taxon>PACMAD clade</taxon>
        <taxon>Panicoideae</taxon>
        <taxon>Panicodae</taxon>
        <taxon>Paniceae</taxon>
        <taxon>Melinidinae</taxon>
        <taxon>Urochloa</taxon>
    </lineage>
</organism>